<dbReference type="AlphaFoldDB" id="A0AAD1YYU7"/>
<keyword evidence="3" id="KW-1185">Reference proteome</keyword>
<evidence type="ECO:0000313" key="3">
    <source>
        <dbReference type="Proteomes" id="UP000834106"/>
    </source>
</evidence>
<reference evidence="2" key="1">
    <citation type="submission" date="2023-05" db="EMBL/GenBank/DDBJ databases">
        <authorList>
            <person name="Huff M."/>
        </authorList>
    </citation>
    <scope>NUCLEOTIDE SEQUENCE</scope>
</reference>
<dbReference type="GO" id="GO:0005634">
    <property type="term" value="C:nucleus"/>
    <property type="evidence" value="ECO:0007669"/>
    <property type="project" value="TreeGrafter"/>
</dbReference>
<proteinExistence type="predicted"/>
<dbReference type="Proteomes" id="UP000834106">
    <property type="component" value="Chromosome 4"/>
</dbReference>
<dbReference type="EMBL" id="OU503039">
    <property type="protein sequence ID" value="CAI9760021.1"/>
    <property type="molecule type" value="Genomic_DNA"/>
</dbReference>
<protein>
    <recommendedName>
        <fullName evidence="1">Poly(A) polymerase nucleotidyltransferase domain-containing protein</fullName>
    </recommendedName>
</protein>
<evidence type="ECO:0000259" key="1">
    <source>
        <dbReference type="Pfam" id="PF20750"/>
    </source>
</evidence>
<dbReference type="InterPro" id="IPR048840">
    <property type="entry name" value="PolA_pol_NTPase"/>
</dbReference>
<name>A0AAD1YYU7_9LAMI</name>
<dbReference type="Pfam" id="PF20750">
    <property type="entry name" value="PAP_NTPase"/>
    <property type="match status" value="1"/>
</dbReference>
<organism evidence="2 3">
    <name type="scientific">Fraxinus pennsylvanica</name>
    <dbReference type="NCBI Taxonomy" id="56036"/>
    <lineage>
        <taxon>Eukaryota</taxon>
        <taxon>Viridiplantae</taxon>
        <taxon>Streptophyta</taxon>
        <taxon>Embryophyta</taxon>
        <taxon>Tracheophyta</taxon>
        <taxon>Spermatophyta</taxon>
        <taxon>Magnoliopsida</taxon>
        <taxon>eudicotyledons</taxon>
        <taxon>Gunneridae</taxon>
        <taxon>Pentapetalae</taxon>
        <taxon>asterids</taxon>
        <taxon>lamiids</taxon>
        <taxon>Lamiales</taxon>
        <taxon>Oleaceae</taxon>
        <taxon>Oleeae</taxon>
        <taxon>Fraxinus</taxon>
    </lineage>
</organism>
<accession>A0AAD1YYU7</accession>
<feature type="domain" description="Poly(A) polymerase nucleotidyltransferase" evidence="1">
    <location>
        <begin position="48"/>
        <end position="100"/>
    </location>
</feature>
<gene>
    <name evidence="2" type="ORF">FPE_LOCUS7451</name>
</gene>
<dbReference type="GO" id="GO:1990817">
    <property type="term" value="F:poly(A) RNA polymerase activity"/>
    <property type="evidence" value="ECO:0007669"/>
    <property type="project" value="TreeGrafter"/>
</dbReference>
<evidence type="ECO:0000313" key="2">
    <source>
        <dbReference type="EMBL" id="CAI9760021.1"/>
    </source>
</evidence>
<dbReference type="PANTHER" id="PTHR10682">
    <property type="entry name" value="POLY A POLYMERASE"/>
    <property type="match status" value="1"/>
</dbReference>
<sequence length="129" mass="14297">MGSDGAVVVLRLRCSVVGGCVVVLCIGEAVHLPPLLPNQKQSPKQWGAMKPVSIAGSTETDIQRSKELDKFLVDSRLYESAEESSERKGVLSRLKQLFSECFSSSDSFYSLTCTTFIYLNVYCVFDWDC</sequence>
<dbReference type="PANTHER" id="PTHR10682:SF22">
    <property type="entry name" value="POLYNUCLEOTIDE ADENYLYLTRANSFERASE"/>
    <property type="match status" value="1"/>
</dbReference>